<protein>
    <submittedName>
        <fullName evidence="1">Uncharacterized protein</fullName>
    </submittedName>
</protein>
<dbReference type="HOGENOM" id="CLU_2876304_0_0_9"/>
<dbReference type="KEGG" id="bag:Bcoa_3198"/>
<evidence type="ECO:0000313" key="1">
    <source>
        <dbReference type="EMBL" id="AEP02370.1"/>
    </source>
</evidence>
<sequence length="63" mass="7456">MNDITSVLKINYAFHLGKSVNFSRLLPILQFLESMKIKQTFQDFDCLKKYNAKYSLSKIFVYL</sequence>
<proteinExistence type="predicted"/>
<name>G2TL60_HEYCO</name>
<dbReference type="RefSeq" id="WP_014098380.1">
    <property type="nucleotide sequence ID" value="NC_016023.1"/>
</dbReference>
<organism evidence="1 2">
    <name type="scientific">Heyndrickxia coagulans 36D1</name>
    <dbReference type="NCBI Taxonomy" id="345219"/>
    <lineage>
        <taxon>Bacteria</taxon>
        <taxon>Bacillati</taxon>
        <taxon>Bacillota</taxon>
        <taxon>Bacilli</taxon>
        <taxon>Bacillales</taxon>
        <taxon>Bacillaceae</taxon>
        <taxon>Heyndrickxia</taxon>
    </lineage>
</organism>
<reference evidence="1 2" key="1">
    <citation type="journal article" date="2011" name="Stand. Genomic Sci.">
        <title>Complete Genome Sequence of a thermotolerant sporogenic lactic acid bacterium, Bacillus coagulans strain 36D1.</title>
        <authorList>
            <person name="Rhee M.S."/>
            <person name="Moritz B.E."/>
            <person name="Xie G."/>
            <person name="Glavina Del Rio T."/>
            <person name="Dalin E."/>
            <person name="Tice H."/>
            <person name="Bruce D."/>
            <person name="Goodwin L."/>
            <person name="Chertkov O."/>
            <person name="Brettin T."/>
            <person name="Han C."/>
            <person name="Detter C."/>
            <person name="Pitluck S."/>
            <person name="Land M.L."/>
            <person name="Patel M."/>
            <person name="Ou M."/>
            <person name="Harbrucker R."/>
            <person name="Ingram L.O."/>
            <person name="Shanmugam K.T."/>
        </authorList>
    </citation>
    <scope>NUCLEOTIDE SEQUENCE [LARGE SCALE GENOMIC DNA]</scope>
    <source>
        <strain evidence="1 2">36D1</strain>
    </source>
</reference>
<dbReference type="AlphaFoldDB" id="G2TL60"/>
<accession>G2TL60</accession>
<gene>
    <name evidence="1" type="ORF">Bcoa_3198</name>
</gene>
<dbReference type="EMBL" id="CP003056">
    <property type="protein sequence ID" value="AEP02370.1"/>
    <property type="molecule type" value="Genomic_DNA"/>
</dbReference>
<dbReference type="Proteomes" id="UP000009283">
    <property type="component" value="Chromosome"/>
</dbReference>
<evidence type="ECO:0000313" key="2">
    <source>
        <dbReference type="Proteomes" id="UP000009283"/>
    </source>
</evidence>